<evidence type="ECO:0000256" key="1">
    <source>
        <dbReference type="SAM" id="Coils"/>
    </source>
</evidence>
<accession>A0A0P1FKZ7</accession>
<sequence length="265" mass="29733">MVDSPIDVGFGVSVENQINPTDARDAIPFEYVRELLAGQVLDSMSFSESSGDVFLHFESGSVITIKGSYVETPILFEPNLSDKGIVPVFLPGAKSNKVEDIVRFVEAVEWIYTLFVFIENDQAEIARDKLSGDWDGTISLFLNDNDRIRVSSVRIGSLWGEFWVAGKERAKTLRAIALGLSKKGREIAIRKFEAETRILEAEARSAEAKAMNQEIQNVSEFYSLYEENIMKLPDGDPLKEKFIEQHRVLEGFGAYRLPRSSNLGK</sequence>
<evidence type="ECO:0000313" key="3">
    <source>
        <dbReference type="Proteomes" id="UP000051587"/>
    </source>
</evidence>
<evidence type="ECO:0000313" key="2">
    <source>
        <dbReference type="EMBL" id="CUH68625.1"/>
    </source>
</evidence>
<gene>
    <name evidence="2" type="ORF">TG4357_03703</name>
</gene>
<dbReference type="AlphaFoldDB" id="A0A0P1FKZ7"/>
<dbReference type="Proteomes" id="UP000051587">
    <property type="component" value="Unassembled WGS sequence"/>
</dbReference>
<reference evidence="2 3" key="1">
    <citation type="submission" date="2015-09" db="EMBL/GenBank/DDBJ databases">
        <authorList>
            <consortium name="Swine Surveillance"/>
        </authorList>
    </citation>
    <scope>NUCLEOTIDE SEQUENCE [LARGE SCALE GENOMIC DNA]</scope>
    <source>
        <strain evidence="2 3">CECT 4357</strain>
    </source>
</reference>
<dbReference type="RefSeq" id="WP_139193626.1">
    <property type="nucleotide sequence ID" value="NZ_CP051181.1"/>
</dbReference>
<name>A0A0P1FKZ7_THAGE</name>
<dbReference type="EMBL" id="CYSA01000028">
    <property type="protein sequence ID" value="CUH68625.1"/>
    <property type="molecule type" value="Genomic_DNA"/>
</dbReference>
<keyword evidence="3" id="KW-1185">Reference proteome</keyword>
<organism evidence="2 3">
    <name type="scientific">Thalassovita gelatinovora</name>
    <name type="common">Thalassobius gelatinovorus</name>
    <dbReference type="NCBI Taxonomy" id="53501"/>
    <lineage>
        <taxon>Bacteria</taxon>
        <taxon>Pseudomonadati</taxon>
        <taxon>Pseudomonadota</taxon>
        <taxon>Alphaproteobacteria</taxon>
        <taxon>Rhodobacterales</taxon>
        <taxon>Roseobacteraceae</taxon>
        <taxon>Thalassovita</taxon>
    </lineage>
</organism>
<keyword evidence="1" id="KW-0175">Coiled coil</keyword>
<feature type="coiled-coil region" evidence="1">
    <location>
        <begin position="189"/>
        <end position="218"/>
    </location>
</feature>
<proteinExistence type="predicted"/>
<protein>
    <submittedName>
        <fullName evidence="2">Uncharacterized protein</fullName>
    </submittedName>
</protein>